<dbReference type="Proteomes" id="UP000016569">
    <property type="component" value="Unassembled WGS sequence"/>
</dbReference>
<evidence type="ECO:0000313" key="4">
    <source>
        <dbReference type="Proteomes" id="UP000016569"/>
    </source>
</evidence>
<evidence type="ECO:0000256" key="2">
    <source>
        <dbReference type="SAM" id="Phobius"/>
    </source>
</evidence>
<keyword evidence="4" id="KW-1185">Reference proteome</keyword>
<dbReference type="RefSeq" id="WP_021697982.1">
    <property type="nucleotide sequence ID" value="NZ_BATC01000042.1"/>
</dbReference>
<dbReference type="OrthoDB" id="7206089at2"/>
<keyword evidence="2" id="KW-0472">Membrane</keyword>
<feature type="region of interest" description="Disordered" evidence="1">
    <location>
        <begin position="236"/>
        <end position="257"/>
    </location>
</feature>
<comment type="caution">
    <text evidence="3">The sequence shown here is derived from an EMBL/GenBank/DDBJ whole genome shotgun (WGS) entry which is preliminary data.</text>
</comment>
<reference evidence="4" key="1">
    <citation type="journal article" date="2013" name="Genome Announc.">
        <title>Draft Genome Sequence of the Dimorphic Prosthecate Bacterium Brevundimonas abyssalis TAR-001T.</title>
        <authorList>
            <person name="Tsubouchi T."/>
            <person name="Nishi S."/>
            <person name="Usui K."/>
            <person name="Shimane Y."/>
            <person name="Takaki Y."/>
            <person name="Maruyama T."/>
            <person name="Hatada Y."/>
        </authorList>
    </citation>
    <scope>NUCLEOTIDE SEQUENCE [LARGE SCALE GENOMIC DNA]</scope>
    <source>
        <strain evidence="4">TAR-001</strain>
    </source>
</reference>
<protein>
    <submittedName>
        <fullName evidence="3">Uncharacterized protein</fullName>
    </submittedName>
</protein>
<sequence length="257" mass="27674">MSTVLRLHEGVARNRALLGVVGASLILHLIVLGVVGMRTGLDMSGLPAPPQPLYIRIEPRPVMPGEVLREPPLTVIEQPREAPAMGREIRLRAPERDEEEERRRLEALRLPARPDAAAQGVEPRWRVGPDGPGDQVARALRSSGLACSRPRRDMTPSERVACDERFAGAGDTPPIRGSGDPERDEAFARQGRANIARYEAQRAPLSGGTGVVGPGDCPGSNLGMGCAGAHLRDVPGVDVRQGAETPIRQRSNRVDDE</sequence>
<dbReference type="EMBL" id="BATC01000042">
    <property type="protein sequence ID" value="GAD59888.1"/>
    <property type="molecule type" value="Genomic_DNA"/>
</dbReference>
<feature type="region of interest" description="Disordered" evidence="1">
    <location>
        <begin position="163"/>
        <end position="186"/>
    </location>
</feature>
<evidence type="ECO:0000313" key="3">
    <source>
        <dbReference type="EMBL" id="GAD59888.1"/>
    </source>
</evidence>
<feature type="transmembrane region" description="Helical" evidence="2">
    <location>
        <begin position="16"/>
        <end position="35"/>
    </location>
</feature>
<dbReference type="AlphaFoldDB" id="A0A8E0TRP4"/>
<name>A0A8E0TRP4_9CAUL</name>
<evidence type="ECO:0000256" key="1">
    <source>
        <dbReference type="SAM" id="MobiDB-lite"/>
    </source>
</evidence>
<gene>
    <name evidence="3" type="ORF">MBEBAB_2138</name>
</gene>
<keyword evidence="2" id="KW-0812">Transmembrane</keyword>
<accession>A0A8E0TRP4</accession>
<proteinExistence type="predicted"/>
<organism evidence="3 4">
    <name type="scientific">Brevundimonas abyssalis TAR-001</name>
    <dbReference type="NCBI Taxonomy" id="1391729"/>
    <lineage>
        <taxon>Bacteria</taxon>
        <taxon>Pseudomonadati</taxon>
        <taxon>Pseudomonadota</taxon>
        <taxon>Alphaproteobacteria</taxon>
        <taxon>Caulobacterales</taxon>
        <taxon>Caulobacteraceae</taxon>
        <taxon>Brevundimonas</taxon>
    </lineage>
</organism>
<keyword evidence="2" id="KW-1133">Transmembrane helix</keyword>